<dbReference type="Pfam" id="PF02545">
    <property type="entry name" value="Maf"/>
    <property type="match status" value="1"/>
</dbReference>
<comment type="caution">
    <text evidence="3">The sequence shown here is derived from an EMBL/GenBank/DDBJ whole genome shotgun (WGS) entry which is preliminary data.</text>
</comment>
<dbReference type="AlphaFoldDB" id="A0A210PHL9"/>
<dbReference type="SUPFAM" id="SSF52972">
    <property type="entry name" value="ITPase-like"/>
    <property type="match status" value="1"/>
</dbReference>
<dbReference type="PANTHER" id="PTHR43213">
    <property type="entry name" value="BIFUNCTIONAL DTTP/UTP PYROPHOSPHATASE/METHYLTRANSFERASE PROTEIN-RELATED"/>
    <property type="match status" value="1"/>
</dbReference>
<keyword evidence="3" id="KW-0489">Methyltransferase</keyword>
<dbReference type="PIRSF" id="PIRSF006305">
    <property type="entry name" value="Maf"/>
    <property type="match status" value="1"/>
</dbReference>
<gene>
    <name evidence="3" type="ORF">KP79_PYT13171</name>
</gene>
<dbReference type="EMBL" id="NEDP02076690">
    <property type="protein sequence ID" value="OWF35985.1"/>
    <property type="molecule type" value="Genomic_DNA"/>
</dbReference>
<dbReference type="InterPro" id="IPR003697">
    <property type="entry name" value="Maf-like"/>
</dbReference>
<dbReference type="OrthoDB" id="10267058at2759"/>
<proteinExistence type="inferred from homology"/>
<name>A0A210PHL9_MIZYE</name>
<evidence type="ECO:0000313" key="4">
    <source>
        <dbReference type="Proteomes" id="UP000242188"/>
    </source>
</evidence>
<dbReference type="CDD" id="cd00555">
    <property type="entry name" value="Maf"/>
    <property type="match status" value="1"/>
</dbReference>
<comment type="cofactor">
    <cofactor evidence="1">
        <name>a divalent metal cation</name>
        <dbReference type="ChEBI" id="CHEBI:60240"/>
    </cofactor>
</comment>
<dbReference type="GO" id="GO:0008168">
    <property type="term" value="F:methyltransferase activity"/>
    <property type="evidence" value="ECO:0007669"/>
    <property type="project" value="UniProtKB-KW"/>
</dbReference>
<dbReference type="GO" id="GO:0032259">
    <property type="term" value="P:methylation"/>
    <property type="evidence" value="ECO:0007669"/>
    <property type="project" value="UniProtKB-KW"/>
</dbReference>
<reference evidence="3 4" key="1">
    <citation type="journal article" date="2017" name="Nat. Ecol. Evol.">
        <title>Scallop genome provides insights into evolution of bilaterian karyotype and development.</title>
        <authorList>
            <person name="Wang S."/>
            <person name="Zhang J."/>
            <person name="Jiao W."/>
            <person name="Li J."/>
            <person name="Xun X."/>
            <person name="Sun Y."/>
            <person name="Guo X."/>
            <person name="Huan P."/>
            <person name="Dong B."/>
            <person name="Zhang L."/>
            <person name="Hu X."/>
            <person name="Sun X."/>
            <person name="Wang J."/>
            <person name="Zhao C."/>
            <person name="Wang Y."/>
            <person name="Wang D."/>
            <person name="Huang X."/>
            <person name="Wang R."/>
            <person name="Lv J."/>
            <person name="Li Y."/>
            <person name="Zhang Z."/>
            <person name="Liu B."/>
            <person name="Lu W."/>
            <person name="Hui Y."/>
            <person name="Liang J."/>
            <person name="Zhou Z."/>
            <person name="Hou R."/>
            <person name="Li X."/>
            <person name="Liu Y."/>
            <person name="Li H."/>
            <person name="Ning X."/>
            <person name="Lin Y."/>
            <person name="Zhao L."/>
            <person name="Xing Q."/>
            <person name="Dou J."/>
            <person name="Li Y."/>
            <person name="Mao J."/>
            <person name="Guo H."/>
            <person name="Dou H."/>
            <person name="Li T."/>
            <person name="Mu C."/>
            <person name="Jiang W."/>
            <person name="Fu Q."/>
            <person name="Fu X."/>
            <person name="Miao Y."/>
            <person name="Liu J."/>
            <person name="Yu Q."/>
            <person name="Li R."/>
            <person name="Liao H."/>
            <person name="Li X."/>
            <person name="Kong Y."/>
            <person name="Jiang Z."/>
            <person name="Chourrout D."/>
            <person name="Li R."/>
            <person name="Bao Z."/>
        </authorList>
    </citation>
    <scope>NUCLEOTIDE SEQUENCE [LARGE SCALE GENOMIC DNA]</scope>
    <source>
        <strain evidence="3 4">PY_sf001</strain>
    </source>
</reference>
<keyword evidence="3" id="KW-0808">Transferase</keyword>
<dbReference type="HAMAP" id="MF_00528">
    <property type="entry name" value="Maf"/>
    <property type="match status" value="1"/>
</dbReference>
<protein>
    <submittedName>
        <fullName evidence="3">N-acetylserotonin O-methyltransferase-like protein</fullName>
    </submittedName>
</protein>
<keyword evidence="4" id="KW-1185">Reference proteome</keyword>
<dbReference type="InterPro" id="IPR029001">
    <property type="entry name" value="ITPase-like_fam"/>
</dbReference>
<evidence type="ECO:0000256" key="1">
    <source>
        <dbReference type="ARBA" id="ARBA00001968"/>
    </source>
</evidence>
<evidence type="ECO:0000256" key="2">
    <source>
        <dbReference type="ARBA" id="ARBA00022801"/>
    </source>
</evidence>
<keyword evidence="2" id="KW-0378">Hydrolase</keyword>
<dbReference type="GO" id="GO:0047429">
    <property type="term" value="F:nucleoside triphosphate diphosphatase activity"/>
    <property type="evidence" value="ECO:0007669"/>
    <property type="project" value="InterPro"/>
</dbReference>
<dbReference type="Gene3D" id="3.90.950.10">
    <property type="match status" value="1"/>
</dbReference>
<evidence type="ECO:0000313" key="3">
    <source>
        <dbReference type="EMBL" id="OWF35985.1"/>
    </source>
</evidence>
<dbReference type="PANTHER" id="PTHR43213:SF5">
    <property type="entry name" value="BIFUNCTIONAL DTTP_UTP PYROPHOSPHATASE_METHYLTRANSFERASE PROTEIN-RELATED"/>
    <property type="match status" value="1"/>
</dbReference>
<dbReference type="NCBIfam" id="TIGR00172">
    <property type="entry name" value="maf"/>
    <property type="match status" value="1"/>
</dbReference>
<sequence>MLQSVISSLNSNKIVLASGSPRRKTILQNHVGLKFEVIPSTFEENIDKSLPPIDYVRETAKQKALEVAQRLCIGKGSPDLIISADTVVTQDNQIFEKPKDREDAYNMLMRFSGRKHSVCTGVTLVCPATSTVFTGSKVNGFENMLITQFHESTDVMMTTLTPEIVNAYIDTGECMDKAGGYGVQAIGASIVEGIYGDYYNVMGFPLHRFCKELLEIYNKQ</sequence>
<accession>A0A210PHL9</accession>
<dbReference type="STRING" id="6573.A0A210PHL9"/>
<organism evidence="3 4">
    <name type="scientific">Mizuhopecten yessoensis</name>
    <name type="common">Japanese scallop</name>
    <name type="synonym">Patinopecten yessoensis</name>
    <dbReference type="NCBI Taxonomy" id="6573"/>
    <lineage>
        <taxon>Eukaryota</taxon>
        <taxon>Metazoa</taxon>
        <taxon>Spiralia</taxon>
        <taxon>Lophotrochozoa</taxon>
        <taxon>Mollusca</taxon>
        <taxon>Bivalvia</taxon>
        <taxon>Autobranchia</taxon>
        <taxon>Pteriomorphia</taxon>
        <taxon>Pectinida</taxon>
        <taxon>Pectinoidea</taxon>
        <taxon>Pectinidae</taxon>
        <taxon>Mizuhopecten</taxon>
    </lineage>
</organism>
<dbReference type="Proteomes" id="UP000242188">
    <property type="component" value="Unassembled WGS sequence"/>
</dbReference>